<comment type="caution">
    <text evidence="12">The sequence shown here is derived from an EMBL/GenBank/DDBJ whole genome shotgun (WGS) entry which is preliminary data.</text>
</comment>
<dbReference type="InterPro" id="IPR024671">
    <property type="entry name" value="Atg22-like"/>
</dbReference>
<proteinExistence type="inferred from homology"/>
<feature type="transmembrane region" description="Helical" evidence="9">
    <location>
        <begin position="175"/>
        <end position="200"/>
    </location>
</feature>
<evidence type="ECO:0000256" key="9">
    <source>
        <dbReference type="RuleBase" id="RU363073"/>
    </source>
</evidence>
<dbReference type="AlphaFoldDB" id="A0A8H7PF73"/>
<feature type="transmembrane region" description="Helical" evidence="9">
    <location>
        <begin position="237"/>
        <end position="256"/>
    </location>
</feature>
<comment type="similarity">
    <text evidence="2 9">Belongs to the ATG22 family.</text>
</comment>
<keyword evidence="4 9" id="KW-0926">Vacuole</keyword>
<feature type="transmembrane region" description="Helical" evidence="9">
    <location>
        <begin position="503"/>
        <end position="522"/>
    </location>
</feature>
<dbReference type="InterPro" id="IPR050495">
    <property type="entry name" value="ATG22/LtaA_families"/>
</dbReference>
<dbReference type="InterPro" id="IPR044738">
    <property type="entry name" value="Atg22"/>
</dbReference>
<feature type="transmembrane region" description="Helical" evidence="9">
    <location>
        <begin position="469"/>
        <end position="491"/>
    </location>
</feature>
<comment type="function">
    <text evidence="9">Vacuolar effluxer which mediate the efflux of amino acids resulting from autophagic degradation. The release of autophagic amino acids allows the maintenance of protein synthesis and viability during nitrogen starvation.</text>
</comment>
<keyword evidence="5 9" id="KW-0812">Transmembrane</keyword>
<feature type="transmembrane region" description="Helical" evidence="9">
    <location>
        <begin position="113"/>
        <end position="132"/>
    </location>
</feature>
<feature type="region of interest" description="Disordered" evidence="10">
    <location>
        <begin position="545"/>
        <end position="567"/>
    </location>
</feature>
<feature type="transmembrane region" description="Helical" evidence="9">
    <location>
        <begin position="276"/>
        <end position="299"/>
    </location>
</feature>
<dbReference type="OrthoDB" id="192733at2759"/>
<feature type="domain" description="Major facilitator superfamily (MFS) profile" evidence="11">
    <location>
        <begin position="335"/>
        <end position="567"/>
    </location>
</feature>
<name>A0A8H7PF73_MORIS</name>
<feature type="transmembrane region" description="Helical" evidence="9">
    <location>
        <begin position="436"/>
        <end position="453"/>
    </location>
</feature>
<dbReference type="GO" id="GO:0005774">
    <property type="term" value="C:vacuolar membrane"/>
    <property type="evidence" value="ECO:0007669"/>
    <property type="project" value="UniProtKB-SubCell"/>
</dbReference>
<keyword evidence="6 9" id="KW-0029">Amino-acid transport</keyword>
<evidence type="ECO:0000256" key="8">
    <source>
        <dbReference type="ARBA" id="ARBA00023136"/>
    </source>
</evidence>
<evidence type="ECO:0000256" key="6">
    <source>
        <dbReference type="ARBA" id="ARBA00022970"/>
    </source>
</evidence>
<keyword evidence="9" id="KW-0072">Autophagy</keyword>
<dbReference type="GO" id="GO:0032974">
    <property type="term" value="P:amino acid transmembrane export from vacuole"/>
    <property type="evidence" value="ECO:0007669"/>
    <property type="project" value="InterPro"/>
</dbReference>
<evidence type="ECO:0000256" key="7">
    <source>
        <dbReference type="ARBA" id="ARBA00022989"/>
    </source>
</evidence>
<feature type="transmembrane region" description="Helical" evidence="9">
    <location>
        <begin position="336"/>
        <end position="360"/>
    </location>
</feature>
<dbReference type="InterPro" id="IPR036259">
    <property type="entry name" value="MFS_trans_sf"/>
</dbReference>
<dbReference type="SUPFAM" id="SSF103473">
    <property type="entry name" value="MFS general substrate transporter"/>
    <property type="match status" value="1"/>
</dbReference>
<dbReference type="Gene3D" id="1.20.1250.20">
    <property type="entry name" value="MFS general substrate transporter like domains"/>
    <property type="match status" value="1"/>
</dbReference>
<gene>
    <name evidence="12" type="ORF">INT43_004742</name>
</gene>
<evidence type="ECO:0000259" key="11">
    <source>
        <dbReference type="PROSITE" id="PS50850"/>
    </source>
</evidence>
<feature type="compositionally biased region" description="Basic and acidic residues" evidence="10">
    <location>
        <begin position="547"/>
        <end position="567"/>
    </location>
</feature>
<reference evidence="12" key="1">
    <citation type="submission" date="2020-12" db="EMBL/GenBank/DDBJ databases">
        <title>Metabolic potential, ecology and presence of endohyphal bacteria is reflected in genomic diversity of Mucoromycotina.</title>
        <authorList>
            <person name="Muszewska A."/>
            <person name="Okrasinska A."/>
            <person name="Steczkiewicz K."/>
            <person name="Drgas O."/>
            <person name="Orlowska M."/>
            <person name="Perlinska-Lenart U."/>
            <person name="Aleksandrzak-Piekarczyk T."/>
            <person name="Szatraj K."/>
            <person name="Zielenkiewicz U."/>
            <person name="Pilsyk S."/>
            <person name="Malc E."/>
            <person name="Mieczkowski P."/>
            <person name="Kruszewska J.S."/>
            <person name="Biernat P."/>
            <person name="Pawlowska J."/>
        </authorList>
    </citation>
    <scope>NUCLEOTIDE SEQUENCE</scope>
    <source>
        <strain evidence="12">WA0000067209</strain>
    </source>
</reference>
<evidence type="ECO:0000256" key="5">
    <source>
        <dbReference type="ARBA" id="ARBA00022692"/>
    </source>
</evidence>
<dbReference type="Proteomes" id="UP000654370">
    <property type="component" value="Unassembled WGS sequence"/>
</dbReference>
<evidence type="ECO:0000313" key="13">
    <source>
        <dbReference type="Proteomes" id="UP000654370"/>
    </source>
</evidence>
<evidence type="ECO:0000256" key="4">
    <source>
        <dbReference type="ARBA" id="ARBA00022554"/>
    </source>
</evidence>
<dbReference type="GO" id="GO:0022857">
    <property type="term" value="F:transmembrane transporter activity"/>
    <property type="evidence" value="ECO:0007669"/>
    <property type="project" value="InterPro"/>
</dbReference>
<dbReference type="PANTHER" id="PTHR23519:SF4">
    <property type="entry name" value="AUTOPHAGY-RELATED PROTEIN"/>
    <property type="match status" value="1"/>
</dbReference>
<dbReference type="PROSITE" id="PS50850">
    <property type="entry name" value="MFS"/>
    <property type="match status" value="1"/>
</dbReference>
<accession>A0A8H7PF73</accession>
<feature type="transmembrane region" description="Helical" evidence="9">
    <location>
        <begin position="144"/>
        <end position="163"/>
    </location>
</feature>
<protein>
    <recommendedName>
        <fullName evidence="9">Autophagy-related protein</fullName>
    </recommendedName>
</protein>
<evidence type="ECO:0000256" key="1">
    <source>
        <dbReference type="ARBA" id="ARBA00004127"/>
    </source>
</evidence>
<dbReference type="InterPro" id="IPR020846">
    <property type="entry name" value="MFS_dom"/>
</dbReference>
<dbReference type="GO" id="GO:0006914">
    <property type="term" value="P:autophagy"/>
    <property type="evidence" value="ECO:0007669"/>
    <property type="project" value="UniProtKB-KW"/>
</dbReference>
<keyword evidence="7 9" id="KW-1133">Transmembrane helix</keyword>
<feature type="transmembrane region" description="Helical" evidence="9">
    <location>
        <begin position="405"/>
        <end position="424"/>
    </location>
</feature>
<keyword evidence="3 9" id="KW-0813">Transport</keyword>
<keyword evidence="8 9" id="KW-0472">Membrane</keyword>
<evidence type="ECO:0000256" key="10">
    <source>
        <dbReference type="SAM" id="MobiDB-lite"/>
    </source>
</evidence>
<evidence type="ECO:0000313" key="12">
    <source>
        <dbReference type="EMBL" id="KAG2172201.1"/>
    </source>
</evidence>
<dbReference type="EMBL" id="JAEPQZ010000017">
    <property type="protein sequence ID" value="KAG2172201.1"/>
    <property type="molecule type" value="Genomic_DNA"/>
</dbReference>
<evidence type="ECO:0000256" key="3">
    <source>
        <dbReference type="ARBA" id="ARBA00022448"/>
    </source>
</evidence>
<keyword evidence="13" id="KW-1185">Reference proteome</keyword>
<dbReference type="PANTHER" id="PTHR23519">
    <property type="entry name" value="AUTOPHAGY-RELATED PROTEIN 22"/>
    <property type="match status" value="1"/>
</dbReference>
<dbReference type="Pfam" id="PF11700">
    <property type="entry name" value="ATG22"/>
    <property type="match status" value="1"/>
</dbReference>
<dbReference type="CDD" id="cd17483">
    <property type="entry name" value="MFS_Atg22_like"/>
    <property type="match status" value="1"/>
</dbReference>
<dbReference type="GO" id="GO:0012505">
    <property type="term" value="C:endomembrane system"/>
    <property type="evidence" value="ECO:0007669"/>
    <property type="project" value="UniProtKB-SubCell"/>
</dbReference>
<feature type="transmembrane region" description="Helical" evidence="9">
    <location>
        <begin position="372"/>
        <end position="393"/>
    </location>
</feature>
<evidence type="ECO:0000256" key="2">
    <source>
        <dbReference type="ARBA" id="ARBA00006978"/>
    </source>
</evidence>
<sequence>MSTWKETLFGDPFAVEGDEIDETAQSEAELLAKGNVFEQPAATRGELWGYYLYYNGDNGFTMNSYMPNILQSLAYMGGFYYDGNTTAQNCNNMPEGAVCYVPWAGGSIPVASMLLYIQAIAFSIQFVLFTTFGSLGDYGRWNKWILLSATIIGCASQIIPMVWVNNDGSQWNGMMGMMCIALISYGASLVFYAAAFPLLADNLPVVRKARFDPNVSREDYVLVAEKWRNNVSAISTTFSNVGFLIVTAVLSGASFAPWEKYDFPDGVAHILGNAPIFNYIATVFCGGFWIINAIPYFLWVPAGRGGPQLPPGENHLTIGWKNIISSLREARKLRYLFMYIIAYFIFSDAVNTLNSMIGIIQGQITSFNGTQITILNLVSAVCSIIGCLAFLWIQRWFKIRTKTNLLIIIVLTAIVPIWGSIGIGSTKFGIHNTWELWVFYVWSGIFIAPIWAWQQTMLAELVPKGKENLFFGLFGVVNKASSWIGPVVIGAITQSTSNLWEGWPFVLGLFLIAIVIIFFIDVDKAKEDIRLYLLENSDEASVNGQEKSIHSVHDTDRPVSAKDEKFV</sequence>
<organism evidence="12 13">
    <name type="scientific">Mortierella isabellina</name>
    <name type="common">Filamentous fungus</name>
    <name type="synonym">Umbelopsis isabellina</name>
    <dbReference type="NCBI Taxonomy" id="91625"/>
    <lineage>
        <taxon>Eukaryota</taxon>
        <taxon>Fungi</taxon>
        <taxon>Fungi incertae sedis</taxon>
        <taxon>Mucoromycota</taxon>
        <taxon>Mucoromycotina</taxon>
        <taxon>Umbelopsidomycetes</taxon>
        <taxon>Umbelopsidales</taxon>
        <taxon>Umbelopsidaceae</taxon>
        <taxon>Umbelopsis</taxon>
    </lineage>
</organism>
<comment type="subcellular location">
    <subcellularLocation>
        <location evidence="1">Endomembrane system</location>
        <topology evidence="1">Multi-pass membrane protein</topology>
    </subcellularLocation>
    <subcellularLocation>
        <location evidence="9">Vacuole membrane</location>
        <topology evidence="9">Multi-pass membrane protein</topology>
    </subcellularLocation>
</comment>